<evidence type="ECO:0000256" key="8">
    <source>
        <dbReference type="SAM" id="Coils"/>
    </source>
</evidence>
<dbReference type="STRING" id="1795632.TH606_05910"/>
<dbReference type="EMBL" id="LSFI01000023">
    <property type="protein sequence ID" value="OAG27646.1"/>
    <property type="molecule type" value="Genomic_DNA"/>
</dbReference>
<evidence type="ECO:0000259" key="9">
    <source>
        <dbReference type="PROSITE" id="PS00651"/>
    </source>
</evidence>
<sequence length="148" mass="16596">MQVILKEYVPNLGAPGDVVTVKPGYARNYLIPKGLAIPASKKSLKAIERERQIILAKAERIRRKLMSEAERLNEVELEIPQRVVEEDRLYGSVSATEIVNALKEKGFEITKKQVLLEEPIKKLGEYIVPIKLSADVTAHIKVKVVPLS</sequence>
<organism evidence="10 11">
    <name type="scientific">Thermodesulfatator autotrophicus</name>
    <dbReference type="NCBI Taxonomy" id="1795632"/>
    <lineage>
        <taxon>Bacteria</taxon>
        <taxon>Pseudomonadati</taxon>
        <taxon>Thermodesulfobacteriota</taxon>
        <taxon>Thermodesulfobacteria</taxon>
        <taxon>Thermodesulfobacteriales</taxon>
        <taxon>Thermodesulfatatoraceae</taxon>
        <taxon>Thermodesulfatator</taxon>
    </lineage>
</organism>
<comment type="function">
    <text evidence="7">Binds to the 23S rRNA.</text>
</comment>
<dbReference type="GO" id="GO:1990904">
    <property type="term" value="C:ribonucleoprotein complex"/>
    <property type="evidence" value="ECO:0007669"/>
    <property type="project" value="UniProtKB-KW"/>
</dbReference>
<reference evidence="10 11" key="1">
    <citation type="submission" date="2016-02" db="EMBL/GenBank/DDBJ databases">
        <title>Draft genome sequence of Thermodesulfatator sp. S606.</title>
        <authorList>
            <person name="Lai Q."/>
            <person name="Cao J."/>
            <person name="Dupont S."/>
            <person name="Shao Z."/>
            <person name="Jebbar M."/>
            <person name="Alain K."/>
        </authorList>
    </citation>
    <scope>NUCLEOTIDE SEQUENCE [LARGE SCALE GENOMIC DNA]</scope>
    <source>
        <strain evidence="10 11">S606</strain>
    </source>
</reference>
<keyword evidence="4 7" id="KW-0689">Ribosomal protein</keyword>
<dbReference type="HAMAP" id="MF_00503">
    <property type="entry name" value="Ribosomal_bL9"/>
    <property type="match status" value="1"/>
</dbReference>
<dbReference type="GO" id="GO:0003735">
    <property type="term" value="F:structural constituent of ribosome"/>
    <property type="evidence" value="ECO:0007669"/>
    <property type="project" value="InterPro"/>
</dbReference>
<evidence type="ECO:0000256" key="7">
    <source>
        <dbReference type="HAMAP-Rule" id="MF_00503"/>
    </source>
</evidence>
<dbReference type="NCBIfam" id="TIGR00158">
    <property type="entry name" value="L9"/>
    <property type="match status" value="1"/>
</dbReference>
<dbReference type="SUPFAM" id="SSF55653">
    <property type="entry name" value="Ribosomal protein L9 C-domain"/>
    <property type="match status" value="1"/>
</dbReference>
<dbReference type="PROSITE" id="PS00651">
    <property type="entry name" value="RIBOSOMAL_L9"/>
    <property type="match status" value="1"/>
</dbReference>
<dbReference type="SUPFAM" id="SSF55658">
    <property type="entry name" value="L9 N-domain-like"/>
    <property type="match status" value="1"/>
</dbReference>
<evidence type="ECO:0000256" key="4">
    <source>
        <dbReference type="ARBA" id="ARBA00022980"/>
    </source>
</evidence>
<protein>
    <recommendedName>
        <fullName evidence="6 7">Large ribosomal subunit protein bL9</fullName>
    </recommendedName>
</protein>
<dbReference type="Pfam" id="PF03948">
    <property type="entry name" value="Ribosomal_L9_C"/>
    <property type="match status" value="1"/>
</dbReference>
<name>A0A177E7F8_9BACT</name>
<proteinExistence type="inferred from homology"/>
<dbReference type="GO" id="GO:0006412">
    <property type="term" value="P:translation"/>
    <property type="evidence" value="ECO:0007669"/>
    <property type="project" value="UniProtKB-UniRule"/>
</dbReference>
<dbReference type="InterPro" id="IPR000244">
    <property type="entry name" value="Ribosomal_bL9"/>
</dbReference>
<dbReference type="InterPro" id="IPR036791">
    <property type="entry name" value="Ribosomal_bL9_C_sf"/>
</dbReference>
<dbReference type="Gene3D" id="3.10.430.100">
    <property type="entry name" value="Ribosomal protein L9, C-terminal domain"/>
    <property type="match status" value="1"/>
</dbReference>
<keyword evidence="5 7" id="KW-0687">Ribonucleoprotein</keyword>
<gene>
    <name evidence="7" type="primary">rplI</name>
    <name evidence="10" type="ORF">TH606_05910</name>
</gene>
<dbReference type="PANTHER" id="PTHR21368">
    <property type="entry name" value="50S RIBOSOMAL PROTEIN L9"/>
    <property type="match status" value="1"/>
</dbReference>
<accession>A0A177E7F8</accession>
<evidence type="ECO:0000313" key="11">
    <source>
        <dbReference type="Proteomes" id="UP000076964"/>
    </source>
</evidence>
<comment type="caution">
    <text evidence="10">The sequence shown here is derived from an EMBL/GenBank/DDBJ whole genome shotgun (WGS) entry which is preliminary data.</text>
</comment>
<keyword evidence="11" id="KW-1185">Reference proteome</keyword>
<dbReference type="Pfam" id="PF01281">
    <property type="entry name" value="Ribosomal_L9_N"/>
    <property type="match status" value="1"/>
</dbReference>
<dbReference type="InterPro" id="IPR020070">
    <property type="entry name" value="Ribosomal_bL9_N"/>
</dbReference>
<feature type="domain" description="Ribosomal protein L9" evidence="9">
    <location>
        <begin position="13"/>
        <end position="40"/>
    </location>
</feature>
<dbReference type="AlphaFoldDB" id="A0A177E7F8"/>
<evidence type="ECO:0000256" key="6">
    <source>
        <dbReference type="ARBA" id="ARBA00035292"/>
    </source>
</evidence>
<dbReference type="InterPro" id="IPR009027">
    <property type="entry name" value="Ribosomal_bL9/RNase_H1_N"/>
</dbReference>
<keyword evidence="2 7" id="KW-0699">rRNA-binding</keyword>
<dbReference type="GO" id="GO:0019843">
    <property type="term" value="F:rRNA binding"/>
    <property type="evidence" value="ECO:0007669"/>
    <property type="project" value="UniProtKB-UniRule"/>
</dbReference>
<evidence type="ECO:0000256" key="2">
    <source>
        <dbReference type="ARBA" id="ARBA00022730"/>
    </source>
</evidence>
<dbReference type="RefSeq" id="WP_068541995.1">
    <property type="nucleotide sequence ID" value="NZ_LSFI01000023.1"/>
</dbReference>
<dbReference type="InterPro" id="IPR020594">
    <property type="entry name" value="Ribosomal_bL9_bac/chp"/>
</dbReference>
<evidence type="ECO:0000256" key="3">
    <source>
        <dbReference type="ARBA" id="ARBA00022884"/>
    </source>
</evidence>
<dbReference type="InterPro" id="IPR036935">
    <property type="entry name" value="Ribosomal_bL9_N_sf"/>
</dbReference>
<dbReference type="GO" id="GO:0005840">
    <property type="term" value="C:ribosome"/>
    <property type="evidence" value="ECO:0007669"/>
    <property type="project" value="UniProtKB-KW"/>
</dbReference>
<keyword evidence="3 7" id="KW-0694">RNA-binding</keyword>
<dbReference type="InterPro" id="IPR020069">
    <property type="entry name" value="Ribosomal_bL9_C"/>
</dbReference>
<dbReference type="OrthoDB" id="9788336at2"/>
<dbReference type="Proteomes" id="UP000076964">
    <property type="component" value="Unassembled WGS sequence"/>
</dbReference>
<evidence type="ECO:0000313" key="10">
    <source>
        <dbReference type="EMBL" id="OAG27646.1"/>
    </source>
</evidence>
<feature type="coiled-coil region" evidence="8">
    <location>
        <begin position="44"/>
        <end position="78"/>
    </location>
</feature>
<dbReference type="Gene3D" id="3.40.5.10">
    <property type="entry name" value="Ribosomal protein L9, N-terminal domain"/>
    <property type="match status" value="1"/>
</dbReference>
<keyword evidence="8" id="KW-0175">Coiled coil</keyword>
<evidence type="ECO:0000256" key="1">
    <source>
        <dbReference type="ARBA" id="ARBA00010605"/>
    </source>
</evidence>
<evidence type="ECO:0000256" key="5">
    <source>
        <dbReference type="ARBA" id="ARBA00023274"/>
    </source>
</evidence>
<comment type="similarity">
    <text evidence="1 7">Belongs to the bacterial ribosomal protein bL9 family.</text>
</comment>
<dbReference type="FunFam" id="3.40.5.10:FF:000003">
    <property type="entry name" value="50S ribosomal protein L9"/>
    <property type="match status" value="1"/>
</dbReference>